<dbReference type="AlphaFoldDB" id="A0A8N4FBT8"/>
<dbReference type="GO" id="GO:0005634">
    <property type="term" value="C:nucleus"/>
    <property type="evidence" value="ECO:0007669"/>
    <property type="project" value="TreeGrafter"/>
</dbReference>
<evidence type="ECO:0000313" key="4">
    <source>
        <dbReference type="RefSeq" id="XP_029123171.1"/>
    </source>
</evidence>
<dbReference type="PANTHER" id="PTHR13261:SF0">
    <property type="entry name" value="BRCA2 AND CDKN1A-INTERACTING PROTEIN"/>
    <property type="match status" value="1"/>
</dbReference>
<dbReference type="PANTHER" id="PTHR13261">
    <property type="entry name" value="BRCA2 AND CDKN1A INTERACTING PROTEIN"/>
    <property type="match status" value="1"/>
</dbReference>
<proteinExistence type="inferred from homology"/>
<comment type="similarity">
    <text evidence="1">Belongs to the BCP1 family.</text>
</comment>
<reference evidence="4" key="1">
    <citation type="submission" date="2025-08" db="UniProtKB">
        <authorList>
            <consortium name="RefSeq"/>
        </authorList>
    </citation>
    <scope>IDENTIFICATION</scope>
</reference>
<evidence type="ECO:0000256" key="2">
    <source>
        <dbReference type="SAM" id="MobiDB-lite"/>
    </source>
</evidence>
<dbReference type="GeneID" id="105053786"/>
<feature type="region of interest" description="Disordered" evidence="2">
    <location>
        <begin position="35"/>
        <end position="78"/>
    </location>
</feature>
<accession>A0A8N4FBT8</accession>
<dbReference type="RefSeq" id="XP_029123171.1">
    <property type="nucleotide sequence ID" value="XM_029267338.1"/>
</dbReference>
<sequence>MGQRRPAKRRRLSRTPSLLLSFSPFSRFLLFAHSSSVPKSGSPDPSPSSKSTVDGIADPKPPKAIKRMESSEDEEEKQEKIEMVQADFEFFDPKPGDFNGVKLLLQSYLDKKPWDLSGFVDLILEQTTVGTIVKSASQDGEEEGDDDGGDDDESLFAVISALNLGRYAGHGCIKELKRFLLEVCSDESTKTKLKLLLEQQASDVGLLVSQRFVNCPYQLVPPLYDALFDEVSWATEDELFCFLKPTQELRDSFRLKYYMLLTRILENKNVNQRKAKQSQDYEEPFIYIKAEDEIFRELSLLSFTFRLHAEQLISHELKNYREMGLVMVVKADDISKFREKLKSLLAKS</sequence>
<keyword evidence="3" id="KW-1185">Reference proteome</keyword>
<dbReference type="Proteomes" id="UP000504607">
    <property type="component" value="Chromosome 11"/>
</dbReference>
<dbReference type="PIRSF" id="PIRSF028983">
    <property type="entry name" value="BCP1"/>
    <property type="match status" value="1"/>
</dbReference>
<name>A0A8N4FBT8_ELAGV</name>
<protein>
    <submittedName>
        <fullName evidence="4">Protein BCCIP homolog isoform X4</fullName>
    </submittedName>
</protein>
<feature type="compositionally biased region" description="Low complexity" evidence="2">
    <location>
        <begin position="35"/>
        <end position="51"/>
    </location>
</feature>
<evidence type="ECO:0000313" key="3">
    <source>
        <dbReference type="Proteomes" id="UP000504607"/>
    </source>
</evidence>
<evidence type="ECO:0000256" key="1">
    <source>
        <dbReference type="ARBA" id="ARBA00006781"/>
    </source>
</evidence>
<gene>
    <name evidence="4" type="primary">LOC105053786</name>
</gene>
<organism evidence="3 4">
    <name type="scientific">Elaeis guineensis var. tenera</name>
    <name type="common">Oil palm</name>
    <dbReference type="NCBI Taxonomy" id="51953"/>
    <lineage>
        <taxon>Eukaryota</taxon>
        <taxon>Viridiplantae</taxon>
        <taxon>Streptophyta</taxon>
        <taxon>Embryophyta</taxon>
        <taxon>Tracheophyta</taxon>
        <taxon>Spermatophyta</taxon>
        <taxon>Magnoliopsida</taxon>
        <taxon>Liliopsida</taxon>
        <taxon>Arecaceae</taxon>
        <taxon>Arecoideae</taxon>
        <taxon>Cocoseae</taxon>
        <taxon>Elaeidinae</taxon>
        <taxon>Elaeis</taxon>
    </lineage>
</organism>
<dbReference type="InterPro" id="IPR025602">
    <property type="entry name" value="BCP1_family"/>
</dbReference>
<dbReference type="Pfam" id="PF13862">
    <property type="entry name" value="BCCIP"/>
    <property type="match status" value="1"/>
</dbReference>